<dbReference type="AlphaFoldDB" id="A0A1L9QNX2"/>
<evidence type="ECO:0000313" key="2">
    <source>
        <dbReference type="Proteomes" id="UP000183940"/>
    </source>
</evidence>
<accession>A0A1L9QNX2</accession>
<name>A0A1L9QNX2_9CYAN</name>
<evidence type="ECO:0000313" key="1">
    <source>
        <dbReference type="EMBL" id="OJJ24365.1"/>
    </source>
</evidence>
<gene>
    <name evidence="1" type="ORF">BI308_16895</name>
</gene>
<proteinExistence type="predicted"/>
<comment type="caution">
    <text evidence="1">The sequence shown here is derived from an EMBL/GenBank/DDBJ whole genome shotgun (WGS) entry which is preliminary data.</text>
</comment>
<dbReference type="STRING" id="1925591.BI308_16895"/>
<protein>
    <submittedName>
        <fullName evidence="1">Uncharacterized protein</fullName>
    </submittedName>
</protein>
<reference evidence="1" key="1">
    <citation type="submission" date="2016-10" db="EMBL/GenBank/DDBJ databases">
        <title>CRISPR-Cas defence system in Roseofilum reptotaenium: evidence of a bacteriophage-cyanobacterium arms race in the coral black band disease.</title>
        <authorList>
            <person name="Buerger P."/>
            <person name="Wood-Charlson E.M."/>
            <person name="Weynberg K.D."/>
            <person name="Willis B."/>
            <person name="Van Oppen M.J."/>
        </authorList>
    </citation>
    <scope>NUCLEOTIDE SEQUENCE [LARGE SCALE GENOMIC DNA]</scope>
    <source>
        <strain evidence="1">AO1-A</strain>
    </source>
</reference>
<organism evidence="1 2">
    <name type="scientific">Roseofilum reptotaenium AO1-A</name>
    <dbReference type="NCBI Taxonomy" id="1925591"/>
    <lineage>
        <taxon>Bacteria</taxon>
        <taxon>Bacillati</taxon>
        <taxon>Cyanobacteriota</taxon>
        <taxon>Cyanophyceae</taxon>
        <taxon>Desertifilales</taxon>
        <taxon>Desertifilaceae</taxon>
        <taxon>Roseofilum</taxon>
    </lineage>
</organism>
<keyword evidence="2" id="KW-1185">Reference proteome</keyword>
<sequence>MTSLAWAVQASSALFQLIQRVALVSSYTTSLLMPILDPSDRSKTISNPITSPISSHRGMEQYLKVSSSA</sequence>
<dbReference type="EMBL" id="MLAW01000032">
    <property type="protein sequence ID" value="OJJ24365.1"/>
    <property type="molecule type" value="Genomic_DNA"/>
</dbReference>
<dbReference type="Proteomes" id="UP000183940">
    <property type="component" value="Unassembled WGS sequence"/>
</dbReference>